<evidence type="ECO:0000259" key="23">
    <source>
        <dbReference type="Pfam" id="PF01699"/>
    </source>
</evidence>
<keyword evidence="7" id="KW-0109">Calcium transport</keyword>
<feature type="region of interest" description="Disordered" evidence="21">
    <location>
        <begin position="359"/>
        <end position="408"/>
    </location>
</feature>
<evidence type="ECO:0000256" key="2">
    <source>
        <dbReference type="ARBA" id="ARBA00005364"/>
    </source>
</evidence>
<keyword evidence="15" id="KW-0915">Sodium</keyword>
<evidence type="ECO:0000256" key="21">
    <source>
        <dbReference type="SAM" id="MobiDB-lite"/>
    </source>
</evidence>
<evidence type="ECO:0000256" key="15">
    <source>
        <dbReference type="ARBA" id="ARBA00023053"/>
    </source>
</evidence>
<keyword evidence="6" id="KW-0633">Potassium transport</keyword>
<dbReference type="GO" id="GO:0005886">
    <property type="term" value="C:plasma membrane"/>
    <property type="evidence" value="ECO:0007669"/>
    <property type="project" value="UniProtKB-SubCell"/>
</dbReference>
<keyword evidence="5" id="KW-1003">Cell membrane</keyword>
<feature type="transmembrane region" description="Helical" evidence="22">
    <location>
        <begin position="454"/>
        <end position="477"/>
    </location>
</feature>
<keyword evidence="8 22" id="KW-0812">Transmembrane</keyword>
<dbReference type="EMBL" id="JBFSEQ010000002">
    <property type="protein sequence ID" value="KAL2789583.1"/>
    <property type="molecule type" value="Genomic_DNA"/>
</dbReference>
<dbReference type="PANTHER" id="PTHR10846">
    <property type="entry name" value="SODIUM/POTASSIUM/CALCIUM EXCHANGER"/>
    <property type="match status" value="1"/>
</dbReference>
<comment type="similarity">
    <text evidence="2">Belongs to the Ca(2+):cation antiporter (CaCA) (TC 2.A.19) family. SLC24A subfamily.</text>
</comment>
<organism evidence="24 25">
    <name type="scientific">Daubentonia madagascariensis</name>
    <name type="common">Aye-aye</name>
    <name type="synonym">Sciurus madagascariensis</name>
    <dbReference type="NCBI Taxonomy" id="31869"/>
    <lineage>
        <taxon>Eukaryota</taxon>
        <taxon>Metazoa</taxon>
        <taxon>Chordata</taxon>
        <taxon>Craniata</taxon>
        <taxon>Vertebrata</taxon>
        <taxon>Euteleostomi</taxon>
        <taxon>Mammalia</taxon>
        <taxon>Eutheria</taxon>
        <taxon>Euarchontoglires</taxon>
        <taxon>Primates</taxon>
        <taxon>Strepsirrhini</taxon>
        <taxon>Chiromyiformes</taxon>
        <taxon>Daubentoniidae</taxon>
        <taxon>Daubentonia</taxon>
    </lineage>
</organism>
<evidence type="ECO:0000256" key="3">
    <source>
        <dbReference type="ARBA" id="ARBA00022448"/>
    </source>
</evidence>
<dbReference type="Proteomes" id="UP001610411">
    <property type="component" value="Unassembled WGS sequence"/>
</dbReference>
<evidence type="ECO:0000256" key="10">
    <source>
        <dbReference type="ARBA" id="ARBA00022737"/>
    </source>
</evidence>
<keyword evidence="18" id="KW-0325">Glycoprotein</keyword>
<dbReference type="NCBIfam" id="TIGR00367">
    <property type="entry name" value="calcium/sodium antiporter"/>
    <property type="match status" value="1"/>
</dbReference>
<feature type="domain" description="Sodium/calcium exchanger membrane region" evidence="23">
    <location>
        <begin position="104"/>
        <end position="245"/>
    </location>
</feature>
<dbReference type="InterPro" id="IPR004481">
    <property type="entry name" value="K/Na/Ca-exchanger"/>
</dbReference>
<feature type="transmembrane region" description="Helical" evidence="22">
    <location>
        <begin position="226"/>
        <end position="244"/>
    </location>
</feature>
<gene>
    <name evidence="24" type="ORF">WCI35_004503</name>
</gene>
<accession>A0ABD2ETJ7</accession>
<evidence type="ECO:0000256" key="8">
    <source>
        <dbReference type="ARBA" id="ARBA00022692"/>
    </source>
</evidence>
<evidence type="ECO:0000256" key="19">
    <source>
        <dbReference type="ARBA" id="ARBA00023201"/>
    </source>
</evidence>
<comment type="subcellular location">
    <subcellularLocation>
        <location evidence="1">Cell membrane</location>
        <topology evidence="1">Multi-pass membrane protein</topology>
    </subcellularLocation>
</comment>
<feature type="transmembrane region" description="Helical" evidence="22">
    <location>
        <begin position="519"/>
        <end position="540"/>
    </location>
</feature>
<comment type="caution">
    <text evidence="24">The sequence shown here is derived from an EMBL/GenBank/DDBJ whole genome shotgun (WGS) entry which is preliminary data.</text>
</comment>
<keyword evidence="12" id="KW-0769">Symport</keyword>
<keyword evidence="17 22" id="KW-0472">Membrane</keyword>
<evidence type="ECO:0000256" key="13">
    <source>
        <dbReference type="ARBA" id="ARBA00022958"/>
    </source>
</evidence>
<evidence type="ECO:0000256" key="11">
    <source>
        <dbReference type="ARBA" id="ARBA00022837"/>
    </source>
</evidence>
<keyword evidence="11" id="KW-0106">Calcium</keyword>
<evidence type="ECO:0000256" key="22">
    <source>
        <dbReference type="SAM" id="Phobius"/>
    </source>
</evidence>
<evidence type="ECO:0000256" key="7">
    <source>
        <dbReference type="ARBA" id="ARBA00022568"/>
    </source>
</evidence>
<evidence type="ECO:0000256" key="17">
    <source>
        <dbReference type="ARBA" id="ARBA00023136"/>
    </source>
</evidence>
<evidence type="ECO:0000256" key="16">
    <source>
        <dbReference type="ARBA" id="ARBA00023065"/>
    </source>
</evidence>
<sequence length="624" mass="69213">MALRRTPRPRKVRGRREMLPQQVGFVCAVLALVCCASGLFGSLGHKTASAGKRVLPDTWRNRKLMAPVNGTQTAKNCTDPAIHEFPTDLFSNKERQRGAVLLHILGALYMFYALAIVCDDFFVPSLEKICEKLHLSEDVAGATFMAAGSSTPELFTSVIGVFITHGDVGVGTIVGSAVFNILCIIGVCGLFAGQVVRLTWWAVCRDSVYYTLSVIVLIAFIYDEEIVWWEGLVLIILYVFYILIMKYNVKMQAFFTVKQKSIANGNPVNSELEAGNDFCDGSYDDPSVPLLRQVKEKPQYGKSPVVMVDELLSSSPPKYSFPEAGLRVMITNKFGPRTRLRMASRIIINERQRLINSANSVGNKPLQNGRHENIENGNIPAENPEDPSQDQEQQPPPPPPEPEPEPEPVEAVFLSPFSVPEARGDKAKWVFTWPLIFLLCITIPNCSKPRWEKFFMVTFITATLWIAVFSYLMVWLVTIIGYTLGIPDVIMGITFLAAGTSVPDCMASLIVARQGLGDMAVSNTIGSNVFDILVGLGIPWGLQTMVINYGSTVKINSRGLVYSVVLLLGSVALTVLGIHLNKWRLDRKLGVYVLVLYAIFLCFSIMIEFNVFTFVNLPMCREDD</sequence>
<dbReference type="EMBL" id="JBFSEQ010000002">
    <property type="protein sequence ID" value="KAL2789581.1"/>
    <property type="molecule type" value="Genomic_DNA"/>
</dbReference>
<protein>
    <submittedName>
        <fullName evidence="24">Sodium/potassium/calcium exchanger 4 isoform 1</fullName>
    </submittedName>
</protein>
<reference evidence="24 25" key="1">
    <citation type="journal article" date="2024" name="G3 (Bethesda)">
        <title>A hybrid genome assembly of the endangered aye-aye (Daubentonia madagascariensis).</title>
        <authorList>
            <person name="Versoza C.J."/>
            <person name="Pfeifer S.P."/>
        </authorList>
    </citation>
    <scope>NUCLEOTIDE SEQUENCE [LARGE SCALE GENOMIC DNA]</scope>
    <source>
        <strain evidence="24">6821</strain>
    </source>
</reference>
<keyword evidence="4" id="KW-0050">Antiport</keyword>
<evidence type="ECO:0000256" key="1">
    <source>
        <dbReference type="ARBA" id="ARBA00004651"/>
    </source>
</evidence>
<keyword evidence="9" id="KW-0732">Signal</keyword>
<evidence type="ECO:0000256" key="18">
    <source>
        <dbReference type="ARBA" id="ARBA00023180"/>
    </source>
</evidence>
<evidence type="ECO:0000256" key="5">
    <source>
        <dbReference type="ARBA" id="ARBA00022475"/>
    </source>
</evidence>
<dbReference type="Gene3D" id="1.20.1420.30">
    <property type="entry name" value="NCX, central ion-binding region"/>
    <property type="match status" value="2"/>
</dbReference>
<evidence type="ECO:0000313" key="25">
    <source>
        <dbReference type="Proteomes" id="UP001610411"/>
    </source>
</evidence>
<keyword evidence="13" id="KW-0630">Potassium</keyword>
<evidence type="ECO:0000256" key="9">
    <source>
        <dbReference type="ARBA" id="ARBA00022729"/>
    </source>
</evidence>
<keyword evidence="14 22" id="KW-1133">Transmembrane helix</keyword>
<comment type="catalytic activity">
    <reaction evidence="20">
        <text>Ca(2+)(out) + K(+)(out) + 4 Na(+)(in) = Ca(2+)(in) + K(+)(in) + 4 Na(+)(out)</text>
        <dbReference type="Rhea" id="RHEA:69967"/>
        <dbReference type="ChEBI" id="CHEBI:29101"/>
        <dbReference type="ChEBI" id="CHEBI:29103"/>
        <dbReference type="ChEBI" id="CHEBI:29108"/>
    </reaction>
</comment>
<dbReference type="GO" id="GO:0008273">
    <property type="term" value="F:calcium, potassium:sodium antiporter activity"/>
    <property type="evidence" value="ECO:0007669"/>
    <property type="project" value="UniProtKB-ARBA"/>
</dbReference>
<evidence type="ECO:0000256" key="12">
    <source>
        <dbReference type="ARBA" id="ARBA00022847"/>
    </source>
</evidence>
<feature type="transmembrane region" description="Helical" evidence="22">
    <location>
        <begin position="489"/>
        <end position="512"/>
    </location>
</feature>
<dbReference type="FunFam" id="1.20.1420.30:FF:000006">
    <property type="entry name" value="sodium/potassium/calcium exchanger 4 isoform X1"/>
    <property type="match status" value="1"/>
</dbReference>
<proteinExistence type="inferred from homology"/>
<dbReference type="FunFam" id="1.20.1420.30:FF:000005">
    <property type="entry name" value="sodium/potassium/calcium exchanger 3 isoform X1"/>
    <property type="match status" value="1"/>
</dbReference>
<keyword evidence="16" id="KW-0406">Ion transport</keyword>
<dbReference type="AlphaFoldDB" id="A0ABD2ETJ7"/>
<feature type="transmembrane region" description="Helical" evidence="22">
    <location>
        <begin position="198"/>
        <end position="220"/>
    </location>
</feature>
<dbReference type="Pfam" id="PF01699">
    <property type="entry name" value="Na_Ca_ex"/>
    <property type="match status" value="2"/>
</dbReference>
<evidence type="ECO:0000256" key="6">
    <source>
        <dbReference type="ARBA" id="ARBA00022538"/>
    </source>
</evidence>
<dbReference type="InterPro" id="IPR044880">
    <property type="entry name" value="NCX_ion-bd_dom_sf"/>
</dbReference>
<feature type="transmembrane region" description="Helical" evidence="22">
    <location>
        <begin position="139"/>
        <end position="163"/>
    </location>
</feature>
<keyword evidence="10" id="KW-0677">Repeat</keyword>
<keyword evidence="19" id="KW-0739">Sodium transport</keyword>
<feature type="domain" description="Sodium/calcium exchanger membrane region" evidence="23">
    <location>
        <begin position="456"/>
        <end position="606"/>
    </location>
</feature>
<dbReference type="PANTHER" id="PTHR10846:SF21">
    <property type="entry name" value="SODIUM_POTASSIUM_CALCIUM EXCHANGER 4"/>
    <property type="match status" value="1"/>
</dbReference>
<dbReference type="InterPro" id="IPR004837">
    <property type="entry name" value="NaCa_Exmemb"/>
</dbReference>
<evidence type="ECO:0000256" key="20">
    <source>
        <dbReference type="ARBA" id="ARBA00033627"/>
    </source>
</evidence>
<keyword evidence="3" id="KW-0813">Transport</keyword>
<evidence type="ECO:0000256" key="14">
    <source>
        <dbReference type="ARBA" id="ARBA00022989"/>
    </source>
</evidence>
<feature type="transmembrane region" description="Helical" evidence="22">
    <location>
        <begin position="560"/>
        <end position="580"/>
    </location>
</feature>
<keyword evidence="25" id="KW-1185">Reference proteome</keyword>
<feature type="transmembrane region" description="Helical" evidence="22">
    <location>
        <begin position="21"/>
        <end position="43"/>
    </location>
</feature>
<feature type="transmembrane region" description="Helical" evidence="22">
    <location>
        <begin position="169"/>
        <end position="191"/>
    </location>
</feature>
<dbReference type="GO" id="GO:0015293">
    <property type="term" value="F:symporter activity"/>
    <property type="evidence" value="ECO:0007669"/>
    <property type="project" value="UniProtKB-KW"/>
</dbReference>
<feature type="transmembrane region" description="Helical" evidence="22">
    <location>
        <begin position="99"/>
        <end position="118"/>
    </location>
</feature>
<evidence type="ECO:0000256" key="4">
    <source>
        <dbReference type="ARBA" id="ARBA00022449"/>
    </source>
</evidence>
<evidence type="ECO:0000313" key="24">
    <source>
        <dbReference type="EMBL" id="KAL2789583.1"/>
    </source>
</evidence>
<name>A0ABD2ETJ7_DAUMA</name>
<feature type="transmembrane region" description="Helical" evidence="22">
    <location>
        <begin position="592"/>
        <end position="615"/>
    </location>
</feature>